<accession>A0A494RCS4</accession>
<protein>
    <submittedName>
        <fullName evidence="2">VOC family protein</fullName>
    </submittedName>
</protein>
<dbReference type="PANTHER" id="PTHR21366:SF30">
    <property type="entry name" value="BLL2330 PROTEIN"/>
    <property type="match status" value="1"/>
</dbReference>
<dbReference type="CDD" id="cd06587">
    <property type="entry name" value="VOC"/>
    <property type="match status" value="1"/>
</dbReference>
<gene>
    <name evidence="2" type="ORF">D8I30_00960</name>
</gene>
<evidence type="ECO:0000313" key="2">
    <source>
        <dbReference type="EMBL" id="AYG93911.1"/>
    </source>
</evidence>
<dbReference type="EMBL" id="CP032707">
    <property type="protein sequence ID" value="AYG93911.1"/>
    <property type="molecule type" value="Genomic_DNA"/>
</dbReference>
<sequence length="196" mass="22028">MATPVTTESGLRSLHHAAFRCRDAEQTRWFYEDVLGLKASAGIVLDEVPGTHEPTPYMHIFFEMGDGNFVAFFDAPSTADPAWFQRKDSFDMHIAIQARDEAHMLEMQQRIRAHGVSCLGPVEHHFVRSVYMYDPNGIQVEITTRTADHDRILGEEGAALPQTLKAWSAQTRAEKEAKFGAEALDRRGKPQSELKG</sequence>
<feature type="domain" description="VOC" evidence="1">
    <location>
        <begin position="13"/>
        <end position="145"/>
    </location>
</feature>
<dbReference type="PROSITE" id="PS51819">
    <property type="entry name" value="VOC"/>
    <property type="match status" value="1"/>
</dbReference>
<dbReference type="Pfam" id="PF00903">
    <property type="entry name" value="Glyoxalase"/>
    <property type="match status" value="1"/>
</dbReference>
<name>A0A494RCS4_9CAUL</name>
<dbReference type="AlphaFoldDB" id="A0A494RCS4"/>
<evidence type="ECO:0000259" key="1">
    <source>
        <dbReference type="PROSITE" id="PS51819"/>
    </source>
</evidence>
<reference evidence="2 3" key="1">
    <citation type="submission" date="2018-10" db="EMBL/GenBank/DDBJ databases">
        <title>Complete genome sequence of Brevundimonas naejangsanensis BRV3.</title>
        <authorList>
            <person name="Berrios L."/>
            <person name="Ely B."/>
        </authorList>
    </citation>
    <scope>NUCLEOTIDE SEQUENCE [LARGE SCALE GENOMIC DNA]</scope>
    <source>
        <strain evidence="2 3">BRV3</strain>
    </source>
</reference>
<evidence type="ECO:0000313" key="3">
    <source>
        <dbReference type="Proteomes" id="UP000276984"/>
    </source>
</evidence>
<organism evidence="2 3">
    <name type="scientific">Brevundimonas naejangsanensis</name>
    <dbReference type="NCBI Taxonomy" id="588932"/>
    <lineage>
        <taxon>Bacteria</taxon>
        <taxon>Pseudomonadati</taxon>
        <taxon>Pseudomonadota</taxon>
        <taxon>Alphaproteobacteria</taxon>
        <taxon>Caulobacterales</taxon>
        <taxon>Caulobacteraceae</taxon>
        <taxon>Brevundimonas</taxon>
    </lineage>
</organism>
<dbReference type="PANTHER" id="PTHR21366">
    <property type="entry name" value="GLYOXALASE FAMILY PROTEIN"/>
    <property type="match status" value="1"/>
</dbReference>
<dbReference type="OrthoDB" id="9803142at2"/>
<dbReference type="InterPro" id="IPR037523">
    <property type="entry name" value="VOC_core"/>
</dbReference>
<dbReference type="SUPFAM" id="SSF54593">
    <property type="entry name" value="Glyoxalase/Bleomycin resistance protein/Dihydroxybiphenyl dioxygenase"/>
    <property type="match status" value="1"/>
</dbReference>
<dbReference type="Proteomes" id="UP000276984">
    <property type="component" value="Chromosome"/>
</dbReference>
<dbReference type="InterPro" id="IPR004360">
    <property type="entry name" value="Glyas_Fos-R_dOase_dom"/>
</dbReference>
<dbReference type="Gene3D" id="3.10.180.10">
    <property type="entry name" value="2,3-Dihydroxybiphenyl 1,2-Dioxygenase, domain 1"/>
    <property type="match status" value="1"/>
</dbReference>
<dbReference type="InterPro" id="IPR050383">
    <property type="entry name" value="GlyoxalaseI/FosfomycinResist"/>
</dbReference>
<dbReference type="RefSeq" id="WP_121481071.1">
    <property type="nucleotide sequence ID" value="NZ_CP032707.1"/>
</dbReference>
<keyword evidence="3" id="KW-1185">Reference proteome</keyword>
<dbReference type="InterPro" id="IPR029068">
    <property type="entry name" value="Glyas_Bleomycin-R_OHBP_Dase"/>
</dbReference>
<proteinExistence type="predicted"/>